<feature type="transmembrane region" description="Helical" evidence="6">
    <location>
        <begin position="166"/>
        <end position="183"/>
    </location>
</feature>
<sequence>MDTKRHNQRSEQVHLEKVTFLMTLVLVSLLFLLLLLPFWGAIFWACIIGLIFSPMYQRLLRMGKPKPNLAALGTLLICFVIGIIPSLFVIISFFREGASLYNRLKSGEFDIADRIDKVQTAFPSIKNFFDRFDLDINSIQAQLSDFALTSSGYIAQNALALGQGTLQFFVALGLMLYMAFFMLRDGDKLVATLVRALPLGNEREYLLFNKFAEVVRATVKGNLLVAAVQGILGGFIFWVLDIHGALLWGVVMTLLSLIPVIGAGLIWGPVAIYLFAIGELSHGVILVAYGAGVIGLADNILRPLLVGRDTKLPDYIVLLSTLGGFSLFGMNGFVLGPLVAALFIAFWEIFIREFNTSKSGNASME</sequence>
<dbReference type="AlphaFoldDB" id="C7LPH4"/>
<dbReference type="InterPro" id="IPR002549">
    <property type="entry name" value="AI-2E-like"/>
</dbReference>
<dbReference type="Proteomes" id="UP000002216">
    <property type="component" value="Chromosome"/>
</dbReference>
<feature type="transmembrane region" description="Helical" evidence="6">
    <location>
        <begin position="246"/>
        <end position="276"/>
    </location>
</feature>
<evidence type="ECO:0000256" key="2">
    <source>
        <dbReference type="ARBA" id="ARBA00009773"/>
    </source>
</evidence>
<dbReference type="PANTHER" id="PTHR21716">
    <property type="entry name" value="TRANSMEMBRANE PROTEIN"/>
    <property type="match status" value="1"/>
</dbReference>
<keyword evidence="8" id="KW-1185">Reference proteome</keyword>
<dbReference type="PANTHER" id="PTHR21716:SF4">
    <property type="entry name" value="TRANSMEMBRANE PROTEIN 245"/>
    <property type="match status" value="1"/>
</dbReference>
<dbReference type="eggNOG" id="COG0628">
    <property type="taxonomic scope" value="Bacteria"/>
</dbReference>
<dbReference type="EMBL" id="CP001629">
    <property type="protein sequence ID" value="ACU89017.1"/>
    <property type="molecule type" value="Genomic_DNA"/>
</dbReference>
<evidence type="ECO:0000256" key="1">
    <source>
        <dbReference type="ARBA" id="ARBA00004141"/>
    </source>
</evidence>
<proteinExistence type="inferred from homology"/>
<keyword evidence="5 6" id="KW-0472">Membrane</keyword>
<organism evidence="7 8">
    <name type="scientific">Desulfomicrobium baculatum (strain DSM 4028 / VKM B-1378 / X)</name>
    <name type="common">Desulfovibrio baculatus</name>
    <dbReference type="NCBI Taxonomy" id="525897"/>
    <lineage>
        <taxon>Bacteria</taxon>
        <taxon>Pseudomonadati</taxon>
        <taxon>Thermodesulfobacteriota</taxon>
        <taxon>Desulfovibrionia</taxon>
        <taxon>Desulfovibrionales</taxon>
        <taxon>Desulfomicrobiaceae</taxon>
        <taxon>Desulfomicrobium</taxon>
    </lineage>
</organism>
<protein>
    <recommendedName>
        <fullName evidence="9">AI-2E family transporter</fullName>
    </recommendedName>
</protein>
<name>C7LPH4_DESBD</name>
<accession>C7LPH4</accession>
<dbReference type="OrthoDB" id="9773730at2"/>
<comment type="similarity">
    <text evidence="2">Belongs to the autoinducer-2 exporter (AI-2E) (TC 2.A.86) family.</text>
</comment>
<evidence type="ECO:0000256" key="6">
    <source>
        <dbReference type="SAM" id="Phobius"/>
    </source>
</evidence>
<dbReference type="Pfam" id="PF01594">
    <property type="entry name" value="AI-2E_transport"/>
    <property type="match status" value="1"/>
</dbReference>
<evidence type="ECO:0000256" key="5">
    <source>
        <dbReference type="ARBA" id="ARBA00023136"/>
    </source>
</evidence>
<evidence type="ECO:0000313" key="7">
    <source>
        <dbReference type="EMBL" id="ACU89017.1"/>
    </source>
</evidence>
<evidence type="ECO:0000313" key="8">
    <source>
        <dbReference type="Proteomes" id="UP000002216"/>
    </source>
</evidence>
<evidence type="ECO:0008006" key="9">
    <source>
        <dbReference type="Google" id="ProtNLM"/>
    </source>
</evidence>
<dbReference type="RefSeq" id="WP_015773117.1">
    <property type="nucleotide sequence ID" value="NC_013173.1"/>
</dbReference>
<dbReference type="GO" id="GO:0016020">
    <property type="term" value="C:membrane"/>
    <property type="evidence" value="ECO:0007669"/>
    <property type="project" value="UniProtKB-SubCell"/>
</dbReference>
<evidence type="ECO:0000256" key="3">
    <source>
        <dbReference type="ARBA" id="ARBA00022692"/>
    </source>
</evidence>
<feature type="transmembrane region" description="Helical" evidence="6">
    <location>
        <begin position="69"/>
        <end position="94"/>
    </location>
</feature>
<gene>
    <name evidence="7" type="ordered locus">Dbac_0901</name>
</gene>
<comment type="subcellular location">
    <subcellularLocation>
        <location evidence="1">Membrane</location>
        <topology evidence="1">Multi-pass membrane protein</topology>
    </subcellularLocation>
</comment>
<feature type="transmembrane region" description="Helical" evidence="6">
    <location>
        <begin position="325"/>
        <end position="350"/>
    </location>
</feature>
<keyword evidence="3 6" id="KW-0812">Transmembrane</keyword>
<reference evidence="7 8" key="1">
    <citation type="journal article" date="2009" name="Stand. Genomic Sci.">
        <title>Complete genome sequence of Desulfomicrobium baculatum type strain (X).</title>
        <authorList>
            <person name="Copeland A."/>
            <person name="Spring S."/>
            <person name="Goker M."/>
            <person name="Schneider S."/>
            <person name="Lapidus A."/>
            <person name="Del Rio T.G."/>
            <person name="Tice H."/>
            <person name="Cheng J.F."/>
            <person name="Chen F."/>
            <person name="Nolan M."/>
            <person name="Bruce D."/>
            <person name="Goodwin L."/>
            <person name="Pitluck S."/>
            <person name="Ivanova N."/>
            <person name="Mavrommatis K."/>
            <person name="Ovchinnikova G."/>
            <person name="Pati A."/>
            <person name="Chen A."/>
            <person name="Palaniappan K."/>
            <person name="Land M."/>
            <person name="Hauser L."/>
            <person name="Chang Y.J."/>
            <person name="Jeffries C.C."/>
            <person name="Meincke L."/>
            <person name="Sims D."/>
            <person name="Brettin T."/>
            <person name="Detter J.C."/>
            <person name="Han C."/>
            <person name="Chain P."/>
            <person name="Bristow J."/>
            <person name="Eisen J.A."/>
            <person name="Markowitz V."/>
            <person name="Hugenholtz P."/>
            <person name="Kyrpides N.C."/>
            <person name="Klenk H.P."/>
            <person name="Lucas S."/>
        </authorList>
    </citation>
    <scope>NUCLEOTIDE SEQUENCE [LARGE SCALE GENOMIC DNA]</scope>
    <source>
        <strain evidence="8">DSM 4028 / VKM B-1378 / X</strain>
    </source>
</reference>
<keyword evidence="4 6" id="KW-1133">Transmembrane helix</keyword>
<feature type="transmembrane region" description="Helical" evidence="6">
    <location>
        <begin position="223"/>
        <end position="240"/>
    </location>
</feature>
<evidence type="ECO:0000256" key="4">
    <source>
        <dbReference type="ARBA" id="ARBA00022989"/>
    </source>
</evidence>
<feature type="transmembrane region" description="Helical" evidence="6">
    <location>
        <begin position="20"/>
        <end position="48"/>
    </location>
</feature>
<dbReference type="STRING" id="525897.Dbac_0901"/>
<feature type="transmembrane region" description="Helical" evidence="6">
    <location>
        <begin position="283"/>
        <end position="305"/>
    </location>
</feature>
<dbReference type="HOGENOM" id="CLU_041771_2_2_7"/>
<dbReference type="KEGG" id="dba:Dbac_0901"/>